<name>A0ABV4IDA3_9BURK</name>
<proteinExistence type="inferred from homology"/>
<sequence length="336" mass="36453">MFKNMIVYRMAAQWAGSLEQVEEALQKTPFMPCGATQEKSAGWVPPRGEAHGLLAESVGGQWILRFMSESKMLPASVLNRKVQEKADAIEKEFGRKPGKKEKRDLKDEAKLDLLPMAFTKQSSMWVWIDPQAKLLVLDTGAQGKADEVVTLLVEGLKGFGVVLLDTQTSAQAAMAHWLLTQEAPAGFSIDRECELKAADESKAVVRYARHPLDIDEVKQHVEQGKLPTKLAMTWDDRVSFVLADSLQIKKITFTDTVLDQAGDEGGFDTDVAIATGELSKLIPDLIEALGGEGRTELGQPATQPGAETLAVRVAGKGVVTGPASAPQDSNPDEAPF</sequence>
<dbReference type="NCBIfam" id="NF001464">
    <property type="entry name" value="PRK00321.1-5"/>
    <property type="match status" value="1"/>
</dbReference>
<dbReference type="RefSeq" id="WP_370890857.1">
    <property type="nucleotide sequence ID" value="NZ_JBGJLR010000003.1"/>
</dbReference>
<keyword evidence="7" id="KW-1185">Reference proteome</keyword>
<evidence type="ECO:0000256" key="3">
    <source>
        <dbReference type="ARBA" id="ARBA00022296"/>
    </source>
</evidence>
<protein>
    <recommendedName>
        <fullName evidence="3">Recombination-associated protein RdgC</fullName>
    </recommendedName>
</protein>
<dbReference type="EMBL" id="JBGJLR010000003">
    <property type="protein sequence ID" value="MEZ2738775.1"/>
    <property type="molecule type" value="Genomic_DNA"/>
</dbReference>
<dbReference type="InterPro" id="IPR007476">
    <property type="entry name" value="RdgC"/>
</dbReference>
<comment type="caution">
    <text evidence="6">The sequence shown here is derived from an EMBL/GenBank/DDBJ whole genome shotgun (WGS) entry which is preliminary data.</text>
</comment>
<organism evidence="6 7">
    <name type="scientific">Comamonas jiangduensis</name>
    <dbReference type="NCBI Taxonomy" id="1194168"/>
    <lineage>
        <taxon>Bacteria</taxon>
        <taxon>Pseudomonadati</taxon>
        <taxon>Pseudomonadota</taxon>
        <taxon>Betaproteobacteria</taxon>
        <taxon>Burkholderiales</taxon>
        <taxon>Comamonadaceae</taxon>
        <taxon>Comamonas</taxon>
    </lineage>
</organism>
<gene>
    <name evidence="6" type="ORF">ACBP88_04730</name>
</gene>
<reference evidence="6 7" key="1">
    <citation type="submission" date="2024-08" db="EMBL/GenBank/DDBJ databases">
        <authorList>
            <person name="Feng Z."/>
            <person name="Ronholm J."/>
        </authorList>
    </citation>
    <scope>NUCLEOTIDE SEQUENCE [LARGE SCALE GENOMIC DNA]</scope>
    <source>
        <strain evidence="6 7">4-AB0-8</strain>
    </source>
</reference>
<comment type="subcellular location">
    <subcellularLocation>
        <location evidence="1">Cytoplasm</location>
        <location evidence="1">Nucleoid</location>
    </subcellularLocation>
</comment>
<comment type="similarity">
    <text evidence="2">Belongs to the RdgC family.</text>
</comment>
<evidence type="ECO:0000256" key="4">
    <source>
        <dbReference type="ARBA" id="ARBA00022490"/>
    </source>
</evidence>
<keyword evidence="5" id="KW-0233">DNA recombination</keyword>
<evidence type="ECO:0000313" key="6">
    <source>
        <dbReference type="EMBL" id="MEZ2738775.1"/>
    </source>
</evidence>
<dbReference type="PANTHER" id="PTHR38103:SF1">
    <property type="entry name" value="RECOMBINATION-ASSOCIATED PROTEIN RDGC"/>
    <property type="match status" value="1"/>
</dbReference>
<evidence type="ECO:0000313" key="7">
    <source>
        <dbReference type="Proteomes" id="UP001567350"/>
    </source>
</evidence>
<dbReference type="Pfam" id="PF04381">
    <property type="entry name" value="RdgC"/>
    <property type="match status" value="1"/>
</dbReference>
<accession>A0ABV4IDA3</accession>
<dbReference type="NCBIfam" id="NF001463">
    <property type="entry name" value="PRK00321.1-4"/>
    <property type="match status" value="1"/>
</dbReference>
<evidence type="ECO:0000256" key="2">
    <source>
        <dbReference type="ARBA" id="ARBA00008657"/>
    </source>
</evidence>
<keyword evidence="4" id="KW-0963">Cytoplasm</keyword>
<evidence type="ECO:0000256" key="5">
    <source>
        <dbReference type="ARBA" id="ARBA00023172"/>
    </source>
</evidence>
<dbReference type="Proteomes" id="UP001567350">
    <property type="component" value="Unassembled WGS sequence"/>
</dbReference>
<dbReference type="PANTHER" id="PTHR38103">
    <property type="entry name" value="RECOMBINATION-ASSOCIATED PROTEIN RDGC"/>
    <property type="match status" value="1"/>
</dbReference>
<evidence type="ECO:0000256" key="1">
    <source>
        <dbReference type="ARBA" id="ARBA00004453"/>
    </source>
</evidence>